<sequence length="86" mass="9716">MRLEFVKSQLIKTAEAAFGDLIKSFWENPQRCNIVEFDKKLDTFTGTLSVLIAQQREAFIVARQRGGLRLQDKVAQGAHTDGHQVV</sequence>
<keyword evidence="2" id="KW-1185">Reference proteome</keyword>
<accession>A0A9P0YRU2</accession>
<reference evidence="1" key="1">
    <citation type="submission" date="2022-07" db="EMBL/GenBank/DDBJ databases">
        <authorList>
            <person name="Macas J."/>
            <person name="Novak P."/>
            <person name="Neumann P."/>
        </authorList>
    </citation>
    <scope>NUCLEOTIDE SEQUENCE</scope>
</reference>
<evidence type="ECO:0000313" key="2">
    <source>
        <dbReference type="Proteomes" id="UP001152484"/>
    </source>
</evidence>
<dbReference type="AlphaFoldDB" id="A0A9P0YRU2"/>
<comment type="caution">
    <text evidence="1">The sequence shown here is derived from an EMBL/GenBank/DDBJ whole genome shotgun (WGS) entry which is preliminary data.</text>
</comment>
<dbReference type="EMBL" id="CAMAPE010000008">
    <property type="protein sequence ID" value="CAH9072807.1"/>
    <property type="molecule type" value="Genomic_DNA"/>
</dbReference>
<evidence type="ECO:0000313" key="1">
    <source>
        <dbReference type="EMBL" id="CAH9072807.1"/>
    </source>
</evidence>
<gene>
    <name evidence="1" type="ORF">CEURO_LOCUS4527</name>
</gene>
<name>A0A9P0YRU2_CUSEU</name>
<dbReference type="Proteomes" id="UP001152484">
    <property type="component" value="Unassembled WGS sequence"/>
</dbReference>
<protein>
    <submittedName>
        <fullName evidence="1">Uncharacterized protein</fullName>
    </submittedName>
</protein>
<organism evidence="1 2">
    <name type="scientific">Cuscuta europaea</name>
    <name type="common">European dodder</name>
    <dbReference type="NCBI Taxonomy" id="41803"/>
    <lineage>
        <taxon>Eukaryota</taxon>
        <taxon>Viridiplantae</taxon>
        <taxon>Streptophyta</taxon>
        <taxon>Embryophyta</taxon>
        <taxon>Tracheophyta</taxon>
        <taxon>Spermatophyta</taxon>
        <taxon>Magnoliopsida</taxon>
        <taxon>eudicotyledons</taxon>
        <taxon>Gunneridae</taxon>
        <taxon>Pentapetalae</taxon>
        <taxon>asterids</taxon>
        <taxon>lamiids</taxon>
        <taxon>Solanales</taxon>
        <taxon>Convolvulaceae</taxon>
        <taxon>Cuscuteae</taxon>
        <taxon>Cuscuta</taxon>
        <taxon>Cuscuta subgen. Cuscuta</taxon>
    </lineage>
</organism>
<proteinExistence type="predicted"/>